<evidence type="ECO:0000313" key="2">
    <source>
        <dbReference type="EMBL" id="MEI5996833.1"/>
    </source>
</evidence>
<comment type="caution">
    <text evidence="2">The sequence shown here is derived from an EMBL/GenBank/DDBJ whole genome shotgun (WGS) entry which is preliminary data.</text>
</comment>
<evidence type="ECO:0000256" key="1">
    <source>
        <dbReference type="SAM" id="MobiDB-lite"/>
    </source>
</evidence>
<reference evidence="2 3" key="1">
    <citation type="journal article" date="2022" name="Arch. Microbiol.">
        <title>Paraburkholderia bengalensis sp. nov. isolated from roots of Oryza sativa, IR64.</title>
        <authorList>
            <person name="Nag P."/>
            <person name="Mondal N."/>
            <person name="Sarkar J."/>
            <person name="Das S."/>
        </authorList>
    </citation>
    <scope>NUCLEOTIDE SEQUENCE [LARGE SCALE GENOMIC DNA]</scope>
    <source>
        <strain evidence="2 3">IR64_4_BI</strain>
    </source>
</reference>
<feature type="region of interest" description="Disordered" evidence="1">
    <location>
        <begin position="238"/>
        <end position="274"/>
    </location>
</feature>
<keyword evidence="3" id="KW-1185">Reference proteome</keyword>
<organism evidence="2 3">
    <name type="scientific">Paraburkholderia bengalensis</name>
    <dbReference type="NCBI Taxonomy" id="2747562"/>
    <lineage>
        <taxon>Bacteria</taxon>
        <taxon>Pseudomonadati</taxon>
        <taxon>Pseudomonadota</taxon>
        <taxon>Betaproteobacteria</taxon>
        <taxon>Burkholderiales</taxon>
        <taxon>Burkholderiaceae</taxon>
        <taxon>Paraburkholderia</taxon>
    </lineage>
</organism>
<feature type="compositionally biased region" description="Basic and acidic residues" evidence="1">
    <location>
        <begin position="72"/>
        <end position="108"/>
    </location>
</feature>
<evidence type="ECO:0008006" key="4">
    <source>
        <dbReference type="Google" id="ProtNLM"/>
    </source>
</evidence>
<sequence length="294" mass="33171">MEEQAEVIDQNASNGQESEEQRQGPVLFDDDLPAPAGGEGETEDDSTASGEHQTPPEGEENREPAQPAESRTFQEMRKNFNGALKDKRRLERELEELRSQLPKKEPELGPKPTLDQFDYDEAKFGEAYDAWMERKSALDRADQQRLNEQRRQQEELEAFKESYAARAKALGVDDFKESEAEVGSILNQTQTGLLMRGADDPAMLVYALSKSPERLIELSRITDPVKFTVAVAKMEMNLNTRKQNRPPPEPRISSERSTSANTGGSSALDRLREEAARTGDYSKVVAYKRQHNLR</sequence>
<dbReference type="RefSeq" id="WP_336597235.1">
    <property type="nucleotide sequence ID" value="NZ_JACFYJ010000006.1"/>
</dbReference>
<gene>
    <name evidence="2" type="ORF">H3V53_06345</name>
</gene>
<dbReference type="Proteomes" id="UP001386437">
    <property type="component" value="Unassembled WGS sequence"/>
</dbReference>
<name>A0ABU8IN04_9BURK</name>
<dbReference type="EMBL" id="JACFYJ010000006">
    <property type="protein sequence ID" value="MEI5996833.1"/>
    <property type="molecule type" value="Genomic_DNA"/>
</dbReference>
<feature type="region of interest" description="Disordered" evidence="1">
    <location>
        <begin position="1"/>
        <end position="117"/>
    </location>
</feature>
<protein>
    <recommendedName>
        <fullName evidence="4">Scaffolding protein</fullName>
    </recommendedName>
</protein>
<accession>A0ABU8IN04</accession>
<evidence type="ECO:0000313" key="3">
    <source>
        <dbReference type="Proteomes" id="UP001386437"/>
    </source>
</evidence>
<proteinExistence type="predicted"/>